<dbReference type="KEGG" id="ccp:CHC_T00000494001"/>
<dbReference type="PhylomeDB" id="R7QKR7"/>
<dbReference type="EMBL" id="HG001897">
    <property type="protein sequence ID" value="CDF38066.1"/>
    <property type="molecule type" value="Genomic_DNA"/>
</dbReference>
<organism evidence="4 5">
    <name type="scientific">Chondrus crispus</name>
    <name type="common">Carrageen Irish moss</name>
    <name type="synonym">Polymorpha crispa</name>
    <dbReference type="NCBI Taxonomy" id="2769"/>
    <lineage>
        <taxon>Eukaryota</taxon>
        <taxon>Rhodophyta</taxon>
        <taxon>Florideophyceae</taxon>
        <taxon>Rhodymeniophycidae</taxon>
        <taxon>Gigartinales</taxon>
        <taxon>Gigartinaceae</taxon>
        <taxon>Chondrus</taxon>
    </lineage>
</organism>
<name>R7QKR7_CHOCR</name>
<dbReference type="PANTHER" id="PTHR11567">
    <property type="entry name" value="ACID PHOSPHATASE-RELATED"/>
    <property type="match status" value="1"/>
</dbReference>
<dbReference type="InterPro" id="IPR029033">
    <property type="entry name" value="His_PPase_superfam"/>
</dbReference>
<dbReference type="AlphaFoldDB" id="R7QKR7"/>
<dbReference type="CDD" id="cd07061">
    <property type="entry name" value="HP_HAP_like"/>
    <property type="match status" value="1"/>
</dbReference>
<accession>R7QKR7</accession>
<keyword evidence="3" id="KW-0812">Transmembrane</keyword>
<dbReference type="OrthoDB" id="258392at2759"/>
<dbReference type="GO" id="GO:0016791">
    <property type="term" value="F:phosphatase activity"/>
    <property type="evidence" value="ECO:0007669"/>
    <property type="project" value="TreeGrafter"/>
</dbReference>
<dbReference type="Gramene" id="CDF38066">
    <property type="protein sequence ID" value="CDF38066"/>
    <property type="gene ID" value="CHC_T00000494001"/>
</dbReference>
<keyword evidence="3" id="KW-1133">Transmembrane helix</keyword>
<evidence type="ECO:0000313" key="5">
    <source>
        <dbReference type="Proteomes" id="UP000012073"/>
    </source>
</evidence>
<proteinExistence type="inferred from homology"/>
<dbReference type="Pfam" id="PF00328">
    <property type="entry name" value="His_Phos_2"/>
    <property type="match status" value="1"/>
</dbReference>
<dbReference type="STRING" id="2769.R7QKR7"/>
<evidence type="ECO:0008006" key="6">
    <source>
        <dbReference type="Google" id="ProtNLM"/>
    </source>
</evidence>
<dbReference type="Gene3D" id="3.40.50.1240">
    <property type="entry name" value="Phosphoglycerate mutase-like"/>
    <property type="match status" value="1"/>
</dbReference>
<dbReference type="InterPro" id="IPR000560">
    <property type="entry name" value="His_Pase_clade-2"/>
</dbReference>
<dbReference type="PANTHER" id="PTHR11567:SF110">
    <property type="entry name" value="2-PHOSPHOXYLOSE PHOSPHATASE 1"/>
    <property type="match status" value="1"/>
</dbReference>
<sequence>MHGAQAHEQRLAHTSSLFHLLATSQGAINPALPLKVPHPAPLLKHSLICTHTHVSHRLLALCFMRLTASAGHTMFPSLSISLVLLLLALLFCRPTSSEVIQVQIIHRHGARPPLRKNPTNTSDETRPISLYPDGVAQLQELGTYVRKTYINSASSIVDIAETPTGRDIIARTSNLYRTILSSRAFLDAVYPDEKLVPLVPLVFEEERNDWILRGYSLCPALDERFAEFRDSEEFKNKQKEKPEGQSETNDDFVIRIAKNFDDYKDDDAKASFFNVWAVYDRYLIIHNDGYGEEKWKEDSPELQGVDKLSDEELTRLRDLADWHETRKYDFGVHNIHIAGGLLRTIMGQARRMQKSGDKKPNHRIVEYSAHYPTLLTLLGSLREKNSDRNEFPADKIPGFGAAIIFELHSDDSDDSKGPVMKLKWWEGYSERNEDADVEFTPFAIGRQPCTEADEGCTFADMERLVALDDLGEKSFCEDCASSANVCKVSRTQETSEESEDAQAQCATGTKVASGVIGAVVGLIVGVLFALFYITLRARRKRNQMVIPEREFAAEGDFLG</sequence>
<dbReference type="RefSeq" id="XP_005717935.1">
    <property type="nucleotide sequence ID" value="XM_005717878.1"/>
</dbReference>
<gene>
    <name evidence="4" type="ORF">CHC_T00000494001</name>
</gene>
<keyword evidence="5" id="KW-1185">Reference proteome</keyword>
<dbReference type="PROSITE" id="PS00616">
    <property type="entry name" value="HIS_ACID_PHOSPHAT_1"/>
    <property type="match status" value="1"/>
</dbReference>
<evidence type="ECO:0000256" key="3">
    <source>
        <dbReference type="SAM" id="Phobius"/>
    </source>
</evidence>
<dbReference type="InterPro" id="IPR033379">
    <property type="entry name" value="Acid_Pase_AS"/>
</dbReference>
<dbReference type="OMA" id="ERNDWIL"/>
<keyword evidence="2" id="KW-0378">Hydrolase</keyword>
<dbReference type="Proteomes" id="UP000012073">
    <property type="component" value="Unassembled WGS sequence"/>
</dbReference>
<comment type="similarity">
    <text evidence="1">Belongs to the histidine acid phosphatase family.</text>
</comment>
<evidence type="ECO:0000256" key="2">
    <source>
        <dbReference type="ARBA" id="ARBA00022801"/>
    </source>
</evidence>
<dbReference type="GeneID" id="17325653"/>
<keyword evidence="3" id="KW-0472">Membrane</keyword>
<evidence type="ECO:0000313" key="4">
    <source>
        <dbReference type="EMBL" id="CDF38066.1"/>
    </source>
</evidence>
<dbReference type="InterPro" id="IPR050645">
    <property type="entry name" value="Histidine_acid_phosphatase"/>
</dbReference>
<dbReference type="SUPFAM" id="SSF53254">
    <property type="entry name" value="Phosphoglycerate mutase-like"/>
    <property type="match status" value="1"/>
</dbReference>
<feature type="transmembrane region" description="Helical" evidence="3">
    <location>
        <begin position="511"/>
        <end position="535"/>
    </location>
</feature>
<evidence type="ECO:0000256" key="1">
    <source>
        <dbReference type="ARBA" id="ARBA00005375"/>
    </source>
</evidence>
<reference evidence="5" key="1">
    <citation type="journal article" date="2013" name="Proc. Natl. Acad. Sci. U.S.A.">
        <title>Genome structure and metabolic features in the red seaweed Chondrus crispus shed light on evolution of the Archaeplastida.</title>
        <authorList>
            <person name="Collen J."/>
            <person name="Porcel B."/>
            <person name="Carre W."/>
            <person name="Ball S.G."/>
            <person name="Chaparro C."/>
            <person name="Tonon T."/>
            <person name="Barbeyron T."/>
            <person name="Michel G."/>
            <person name="Noel B."/>
            <person name="Valentin K."/>
            <person name="Elias M."/>
            <person name="Artiguenave F."/>
            <person name="Arun A."/>
            <person name="Aury J.M."/>
            <person name="Barbosa-Neto J.F."/>
            <person name="Bothwell J.H."/>
            <person name="Bouget F.Y."/>
            <person name="Brillet L."/>
            <person name="Cabello-Hurtado F."/>
            <person name="Capella-Gutierrez S."/>
            <person name="Charrier B."/>
            <person name="Cladiere L."/>
            <person name="Cock J.M."/>
            <person name="Coelho S.M."/>
            <person name="Colleoni C."/>
            <person name="Czjzek M."/>
            <person name="Da Silva C."/>
            <person name="Delage L."/>
            <person name="Denoeud F."/>
            <person name="Deschamps P."/>
            <person name="Dittami S.M."/>
            <person name="Gabaldon T."/>
            <person name="Gachon C.M."/>
            <person name="Groisillier A."/>
            <person name="Herve C."/>
            <person name="Jabbari K."/>
            <person name="Katinka M."/>
            <person name="Kloareg B."/>
            <person name="Kowalczyk N."/>
            <person name="Labadie K."/>
            <person name="Leblanc C."/>
            <person name="Lopez P.J."/>
            <person name="McLachlan D.H."/>
            <person name="Meslet-Cladiere L."/>
            <person name="Moustafa A."/>
            <person name="Nehr Z."/>
            <person name="Nyvall Collen P."/>
            <person name="Panaud O."/>
            <person name="Partensky F."/>
            <person name="Poulain J."/>
            <person name="Rensing S.A."/>
            <person name="Rousvoal S."/>
            <person name="Samson G."/>
            <person name="Symeonidi A."/>
            <person name="Weissenbach J."/>
            <person name="Zambounis A."/>
            <person name="Wincker P."/>
            <person name="Boyen C."/>
        </authorList>
    </citation>
    <scope>NUCLEOTIDE SEQUENCE [LARGE SCALE GENOMIC DNA]</scope>
    <source>
        <strain evidence="5">cv. Stackhouse</strain>
    </source>
</reference>
<dbReference type="CDD" id="cd12087">
    <property type="entry name" value="TM_EGFR-like"/>
    <property type="match status" value="1"/>
</dbReference>
<protein>
    <recommendedName>
        <fullName evidence="6">Acid phosphatase</fullName>
    </recommendedName>
</protein>